<proteinExistence type="predicted"/>
<protein>
    <submittedName>
        <fullName evidence="2">PIG-L deacetylase family protein</fullName>
        <ecNumber evidence="2">3.5.1.-</ecNumber>
    </submittedName>
</protein>
<keyword evidence="2" id="KW-0378">Hydrolase</keyword>
<dbReference type="RefSeq" id="WP_370439601.1">
    <property type="nucleotide sequence ID" value="NZ_JBGFTU010000001.1"/>
</dbReference>
<dbReference type="EC" id="3.5.1.-" evidence="2"/>
<accession>A0ABV4GVN6</accession>
<dbReference type="SUPFAM" id="SSF102588">
    <property type="entry name" value="LmbE-like"/>
    <property type="match status" value="1"/>
</dbReference>
<reference evidence="2 3" key="1">
    <citation type="submission" date="2024-07" db="EMBL/GenBank/DDBJ databases">
        <authorList>
            <person name="Thanompreechachai J."/>
            <person name="Duangmal K."/>
        </authorList>
    </citation>
    <scope>NUCLEOTIDE SEQUENCE [LARGE SCALE GENOMIC DNA]</scope>
    <source>
        <strain evidence="2 3">LSe6-4</strain>
    </source>
</reference>
<dbReference type="InterPro" id="IPR003737">
    <property type="entry name" value="GlcNAc_PI_deacetylase-related"/>
</dbReference>
<comment type="caution">
    <text evidence="2">The sequence shown here is derived from an EMBL/GenBank/DDBJ whole genome shotgun (WGS) entry which is preliminary data.</text>
</comment>
<dbReference type="Pfam" id="PF02585">
    <property type="entry name" value="PIG-L"/>
    <property type="match status" value="1"/>
</dbReference>
<sequence>MSPAAGPARVVAVSPHLDDAVFSAGALLTGLAAAGAEVTVVTVFTGTVADPRGFALSCQTDKGLTADVDYMALRRAEDDAATAALGVVGSHLPLLEAPHRGYHSAAALFGPVVAGDEGCPDAVREVLEAFLAQRSGGAVDLLLGPQALGDHVDHRHVRCAVDALARDRGLPLARWADTPYVLRPGAQTPEGGPRYPTEEELDAKVEACAAYATQLGFQFDGTAAMVRALRALPETFDPPLPLRDWAS</sequence>
<keyword evidence="3" id="KW-1185">Reference proteome</keyword>
<evidence type="ECO:0000256" key="1">
    <source>
        <dbReference type="ARBA" id="ARBA00022833"/>
    </source>
</evidence>
<dbReference type="Proteomes" id="UP001565927">
    <property type="component" value="Unassembled WGS sequence"/>
</dbReference>
<gene>
    <name evidence="2" type="ORF">AB2L27_01085</name>
</gene>
<keyword evidence="1" id="KW-0862">Zinc</keyword>
<name>A0ABV4GVN6_9ACTN</name>
<dbReference type="InterPro" id="IPR024078">
    <property type="entry name" value="LmbE-like_dom_sf"/>
</dbReference>
<organism evidence="2 3">
    <name type="scientific">Kineococcus halophytocola</name>
    <dbReference type="NCBI Taxonomy" id="3234027"/>
    <lineage>
        <taxon>Bacteria</taxon>
        <taxon>Bacillati</taxon>
        <taxon>Actinomycetota</taxon>
        <taxon>Actinomycetes</taxon>
        <taxon>Kineosporiales</taxon>
        <taxon>Kineosporiaceae</taxon>
        <taxon>Kineococcus</taxon>
    </lineage>
</organism>
<evidence type="ECO:0000313" key="3">
    <source>
        <dbReference type="Proteomes" id="UP001565927"/>
    </source>
</evidence>
<evidence type="ECO:0000313" key="2">
    <source>
        <dbReference type="EMBL" id="MEZ0163352.1"/>
    </source>
</evidence>
<dbReference type="Gene3D" id="3.40.50.10320">
    <property type="entry name" value="LmbE-like"/>
    <property type="match status" value="1"/>
</dbReference>
<dbReference type="GO" id="GO:0016787">
    <property type="term" value="F:hydrolase activity"/>
    <property type="evidence" value="ECO:0007669"/>
    <property type="project" value="UniProtKB-KW"/>
</dbReference>
<dbReference type="EMBL" id="JBGFTU010000001">
    <property type="protein sequence ID" value="MEZ0163352.1"/>
    <property type="molecule type" value="Genomic_DNA"/>
</dbReference>